<keyword evidence="2" id="KW-1185">Reference proteome</keyword>
<sequence>SDDVILVKGKGDVRVCDWFALLEKMKRVMMLDSVSQLDMASSRWPDMEENDEGERKEEVRLQSRRWFTVVPRAALWSRGRMMVRRHR</sequence>
<proteinExistence type="predicted"/>
<reference evidence="1 2" key="1">
    <citation type="journal article" date="2021" name="BMC Genomics">
        <title>Datura genome reveals duplications of psychoactive alkaloid biosynthetic genes and high mutation rate following tissue culture.</title>
        <authorList>
            <person name="Rajewski A."/>
            <person name="Carter-House D."/>
            <person name="Stajich J."/>
            <person name="Litt A."/>
        </authorList>
    </citation>
    <scope>NUCLEOTIDE SEQUENCE [LARGE SCALE GENOMIC DNA]</scope>
    <source>
        <strain evidence="1">AR-01</strain>
    </source>
</reference>
<evidence type="ECO:0000313" key="2">
    <source>
        <dbReference type="Proteomes" id="UP000823775"/>
    </source>
</evidence>
<organism evidence="1 2">
    <name type="scientific">Datura stramonium</name>
    <name type="common">Jimsonweed</name>
    <name type="synonym">Common thornapple</name>
    <dbReference type="NCBI Taxonomy" id="4076"/>
    <lineage>
        <taxon>Eukaryota</taxon>
        <taxon>Viridiplantae</taxon>
        <taxon>Streptophyta</taxon>
        <taxon>Embryophyta</taxon>
        <taxon>Tracheophyta</taxon>
        <taxon>Spermatophyta</taxon>
        <taxon>Magnoliopsida</taxon>
        <taxon>eudicotyledons</taxon>
        <taxon>Gunneridae</taxon>
        <taxon>Pentapetalae</taxon>
        <taxon>asterids</taxon>
        <taxon>lamiids</taxon>
        <taxon>Solanales</taxon>
        <taxon>Solanaceae</taxon>
        <taxon>Solanoideae</taxon>
        <taxon>Datureae</taxon>
        <taxon>Datura</taxon>
    </lineage>
</organism>
<gene>
    <name evidence="1" type="ORF">HAX54_017316</name>
</gene>
<protein>
    <submittedName>
        <fullName evidence="1">Uncharacterized protein</fullName>
    </submittedName>
</protein>
<dbReference type="Proteomes" id="UP000823775">
    <property type="component" value="Unassembled WGS sequence"/>
</dbReference>
<comment type="caution">
    <text evidence="1">The sequence shown here is derived from an EMBL/GenBank/DDBJ whole genome shotgun (WGS) entry which is preliminary data.</text>
</comment>
<evidence type="ECO:0000313" key="1">
    <source>
        <dbReference type="EMBL" id="MCD9559389.1"/>
    </source>
</evidence>
<name>A0ABS8UKI4_DATST</name>
<feature type="non-terminal residue" evidence="1">
    <location>
        <position position="1"/>
    </location>
</feature>
<accession>A0ABS8UKI4</accession>
<dbReference type="EMBL" id="JACEIK010002145">
    <property type="protein sequence ID" value="MCD9559389.1"/>
    <property type="molecule type" value="Genomic_DNA"/>
</dbReference>